<name>A0A7W6CY99_9HYPH</name>
<comment type="caution">
    <text evidence="2">The sequence shown here is derived from an EMBL/GenBank/DDBJ whole genome shotgun (WGS) entry which is preliminary data.</text>
</comment>
<organism evidence="2 3">
    <name type="scientific">Hansschlegelia beijingensis</name>
    <dbReference type="NCBI Taxonomy" id="1133344"/>
    <lineage>
        <taxon>Bacteria</taxon>
        <taxon>Pseudomonadati</taxon>
        <taxon>Pseudomonadota</taxon>
        <taxon>Alphaproteobacteria</taxon>
        <taxon>Hyphomicrobiales</taxon>
        <taxon>Methylopilaceae</taxon>
        <taxon>Hansschlegelia</taxon>
    </lineage>
</organism>
<protein>
    <recommendedName>
        <fullName evidence="4">DUF732 domain-containing protein</fullName>
    </recommendedName>
</protein>
<dbReference type="InterPro" id="IPR006311">
    <property type="entry name" value="TAT_signal"/>
</dbReference>
<proteinExistence type="predicted"/>
<feature type="chain" id="PRO_5031045040" description="DUF732 domain-containing protein" evidence="1">
    <location>
        <begin position="23"/>
        <end position="122"/>
    </location>
</feature>
<sequence length="122" mass="12383">MNRRGFLLSASAATALPAVALADAGPDAFSLLIQAAIAGDDAYAADPMTGVGDSAYDEAVIARTYGPPFERLSEGDLPVPTSAVSAALGLRYCLKNLGSMDFADAAIVTAVLAFLENEGGQS</sequence>
<evidence type="ECO:0008006" key="4">
    <source>
        <dbReference type="Google" id="ProtNLM"/>
    </source>
</evidence>
<evidence type="ECO:0000256" key="1">
    <source>
        <dbReference type="SAM" id="SignalP"/>
    </source>
</evidence>
<keyword evidence="1" id="KW-0732">Signal</keyword>
<feature type="signal peptide" evidence="1">
    <location>
        <begin position="1"/>
        <end position="22"/>
    </location>
</feature>
<dbReference type="RefSeq" id="WP_183394294.1">
    <property type="nucleotide sequence ID" value="NZ_JACIDR010000001.1"/>
</dbReference>
<evidence type="ECO:0000313" key="2">
    <source>
        <dbReference type="EMBL" id="MBB3972504.1"/>
    </source>
</evidence>
<dbReference type="PROSITE" id="PS51318">
    <property type="entry name" value="TAT"/>
    <property type="match status" value="1"/>
</dbReference>
<reference evidence="2 3" key="1">
    <citation type="submission" date="2020-08" db="EMBL/GenBank/DDBJ databases">
        <title>Genomic Encyclopedia of Type Strains, Phase IV (KMG-IV): sequencing the most valuable type-strain genomes for metagenomic binning, comparative biology and taxonomic classification.</title>
        <authorList>
            <person name="Goeker M."/>
        </authorList>
    </citation>
    <scope>NUCLEOTIDE SEQUENCE [LARGE SCALE GENOMIC DNA]</scope>
    <source>
        <strain evidence="2 3">DSM 25481</strain>
    </source>
</reference>
<dbReference type="EMBL" id="JACIDR010000001">
    <property type="protein sequence ID" value="MBB3972504.1"/>
    <property type="molecule type" value="Genomic_DNA"/>
</dbReference>
<gene>
    <name evidence="2" type="ORF">GGR24_001137</name>
</gene>
<dbReference type="AlphaFoldDB" id="A0A7W6CY99"/>
<evidence type="ECO:0000313" key="3">
    <source>
        <dbReference type="Proteomes" id="UP000528964"/>
    </source>
</evidence>
<keyword evidence="3" id="KW-1185">Reference proteome</keyword>
<dbReference type="Proteomes" id="UP000528964">
    <property type="component" value="Unassembled WGS sequence"/>
</dbReference>
<accession>A0A7W6CY99</accession>